<dbReference type="PROSITE" id="PS50194">
    <property type="entry name" value="FILAMIN_REPEAT"/>
    <property type="match status" value="1"/>
</dbReference>
<dbReference type="AlphaFoldDB" id="A0A814C0P1"/>
<dbReference type="CDD" id="cd05819">
    <property type="entry name" value="NHL"/>
    <property type="match status" value="1"/>
</dbReference>
<dbReference type="OrthoDB" id="342730at2759"/>
<proteinExistence type="predicted"/>
<comment type="caution">
    <text evidence="5">The sequence shown here is derived from an EMBL/GenBank/DDBJ whole genome shotgun (WGS) entry which is preliminary data.</text>
</comment>
<keyword evidence="1" id="KW-0677">Repeat</keyword>
<dbReference type="Gene3D" id="2.120.10.30">
    <property type="entry name" value="TolB, C-terminal domain"/>
    <property type="match status" value="2"/>
</dbReference>
<reference evidence="5" key="1">
    <citation type="submission" date="2021-02" db="EMBL/GenBank/DDBJ databases">
        <authorList>
            <person name="Nowell W R."/>
        </authorList>
    </citation>
    <scope>NUCLEOTIDE SEQUENCE</scope>
    <source>
        <strain evidence="5">Ploen Becks lab</strain>
    </source>
</reference>
<accession>A0A814C0P1</accession>
<name>A0A814C0P1_9BILA</name>
<dbReference type="InterPro" id="IPR001258">
    <property type="entry name" value="NHL_repeat"/>
</dbReference>
<evidence type="ECO:0000313" key="6">
    <source>
        <dbReference type="Proteomes" id="UP000663879"/>
    </source>
</evidence>
<feature type="repeat" description="NHL" evidence="3">
    <location>
        <begin position="745"/>
        <end position="786"/>
    </location>
</feature>
<dbReference type="SUPFAM" id="SSF81296">
    <property type="entry name" value="E set domains"/>
    <property type="match status" value="1"/>
</dbReference>
<dbReference type="InterPro" id="IPR014756">
    <property type="entry name" value="Ig_E-set"/>
</dbReference>
<dbReference type="PROSITE" id="PS51125">
    <property type="entry name" value="NHL"/>
    <property type="match status" value="1"/>
</dbReference>
<evidence type="ECO:0000256" key="4">
    <source>
        <dbReference type="SAM" id="Coils"/>
    </source>
</evidence>
<evidence type="ECO:0000256" key="3">
    <source>
        <dbReference type="PROSITE-ProRule" id="PRU00504"/>
    </source>
</evidence>
<dbReference type="InterPro" id="IPR013783">
    <property type="entry name" value="Ig-like_fold"/>
</dbReference>
<organism evidence="5 6">
    <name type="scientific">Brachionus calyciflorus</name>
    <dbReference type="NCBI Taxonomy" id="104777"/>
    <lineage>
        <taxon>Eukaryota</taxon>
        <taxon>Metazoa</taxon>
        <taxon>Spiralia</taxon>
        <taxon>Gnathifera</taxon>
        <taxon>Rotifera</taxon>
        <taxon>Eurotatoria</taxon>
        <taxon>Monogononta</taxon>
        <taxon>Pseudotrocha</taxon>
        <taxon>Ploima</taxon>
        <taxon>Brachionidae</taxon>
        <taxon>Brachionus</taxon>
    </lineage>
</organism>
<feature type="coiled-coil region" evidence="4">
    <location>
        <begin position="85"/>
        <end position="112"/>
    </location>
</feature>
<dbReference type="GO" id="GO:0000209">
    <property type="term" value="P:protein polyubiquitination"/>
    <property type="evidence" value="ECO:0007669"/>
    <property type="project" value="TreeGrafter"/>
</dbReference>
<dbReference type="InterPro" id="IPR011042">
    <property type="entry name" value="6-blade_b-propeller_TolB-like"/>
</dbReference>
<dbReference type="EMBL" id="CAJNOC010002459">
    <property type="protein sequence ID" value="CAF0934493.1"/>
    <property type="molecule type" value="Genomic_DNA"/>
</dbReference>
<evidence type="ECO:0000256" key="1">
    <source>
        <dbReference type="ARBA" id="ARBA00022737"/>
    </source>
</evidence>
<dbReference type="PANTHER" id="PTHR24104:SF25">
    <property type="entry name" value="PROTEIN LIN-41"/>
    <property type="match status" value="1"/>
</dbReference>
<protein>
    <submittedName>
        <fullName evidence="5">Uncharacterized protein</fullName>
    </submittedName>
</protein>
<sequence>MSLMDFDFSEKDQANIVQFRERYNFFVQNLNERGNELLKNRDIFSQTYQAHKAQILAHIDNNTQAKVIQLDAKFNKLSEKFETAIHEATLRKQELDAQIQIFENMVKSLESVKEKNQFQNEDFTEDDALMINDYDNELNESIRPSPKEIKVKLLDSANHIDLILNENLIMENLLNEIASGEVNVNEIVLDDVPSDQINYEIQNQTLSSLDLVDHNQFKMDTELCENFSFVKNQKCFIQFSFPSKQELRGPDDSKNLHKYLKVELLGTHQNFVPFDLKEKLTPTTHFIRIYFVPQSAGIFKLSIKYNNIEIPNSPFPFVVLANNIQTAESNSNTSLASSNFSNTSFAMDGYNVPNDETINPNLFRPPIKRIEAQANEHNTVPSFNAGRGRLLKMRNQGIPNINNNESLFPNRHVTEEPIIQNFSQKRKSPDNRSDSNNNLIIIEEMMDADETPQNNENSNKLPKLGSIDGSINRFQQPQISTLMSLNINTGPRNDIFQNRNNNTLNIISNHLRRYSNPDGLIKLLDDKQIPPLKAQFQRKFENLSFPIGVRSCNIRNWLIVCDNGTNSIKIFERTTGELLRQIQEDATNGVKFRRPSAVILNNTKSEMFVKDDKEIFVFDLEQECRLVRKFGLGILKKPYGLAYDQHENLLCVDADFRNPQIHVFNKETGALIQSRPYQPVQKLNANAHILNQRFGSQKILSNRIEPFDKSKVRFICSSQNYVYASDLGRSIIYKTDLNGNIELAFGFNGKRKGELNEPSGIFVDNDGQSILVGDSKNDRLQIYDANGRYKCEVMFCGEKIIRPSDIYVDPEGFLYVSCFIQQCVKKYKLISD</sequence>
<dbReference type="GO" id="GO:0043161">
    <property type="term" value="P:proteasome-mediated ubiquitin-dependent protein catabolic process"/>
    <property type="evidence" value="ECO:0007669"/>
    <property type="project" value="TreeGrafter"/>
</dbReference>
<gene>
    <name evidence="5" type="ORF">OXX778_LOCUS13090</name>
</gene>
<dbReference type="Gene3D" id="2.60.40.10">
    <property type="entry name" value="Immunoglobulins"/>
    <property type="match status" value="1"/>
</dbReference>
<dbReference type="InterPro" id="IPR017868">
    <property type="entry name" value="Filamin/ABP280_repeat-like"/>
</dbReference>
<dbReference type="InterPro" id="IPR050952">
    <property type="entry name" value="TRIM-NHL_E3_ligases"/>
</dbReference>
<dbReference type="GO" id="GO:0061630">
    <property type="term" value="F:ubiquitin protein ligase activity"/>
    <property type="evidence" value="ECO:0007669"/>
    <property type="project" value="TreeGrafter"/>
</dbReference>
<keyword evidence="4" id="KW-0175">Coiled coil</keyword>
<dbReference type="SUPFAM" id="SSF101898">
    <property type="entry name" value="NHL repeat"/>
    <property type="match status" value="1"/>
</dbReference>
<dbReference type="GO" id="GO:0008270">
    <property type="term" value="F:zinc ion binding"/>
    <property type="evidence" value="ECO:0007669"/>
    <property type="project" value="UniProtKB-KW"/>
</dbReference>
<feature type="repeat" description="Filamin" evidence="2">
    <location>
        <begin position="289"/>
        <end position="319"/>
    </location>
</feature>
<dbReference type="PANTHER" id="PTHR24104">
    <property type="entry name" value="E3 UBIQUITIN-PROTEIN LIGASE NHLRC1-RELATED"/>
    <property type="match status" value="1"/>
</dbReference>
<dbReference type="Proteomes" id="UP000663879">
    <property type="component" value="Unassembled WGS sequence"/>
</dbReference>
<evidence type="ECO:0000313" key="5">
    <source>
        <dbReference type="EMBL" id="CAF0934493.1"/>
    </source>
</evidence>
<evidence type="ECO:0000256" key="2">
    <source>
        <dbReference type="PROSITE-ProRule" id="PRU00087"/>
    </source>
</evidence>
<keyword evidence="6" id="KW-1185">Reference proteome</keyword>